<comment type="caution">
    <text evidence="1">The sequence shown here is derived from an EMBL/GenBank/DDBJ whole genome shotgun (WGS) entry which is preliminary data.</text>
</comment>
<organism evidence="1 2">
    <name type="scientific">Parelaphostrongylus tenuis</name>
    <name type="common">Meningeal worm</name>
    <dbReference type="NCBI Taxonomy" id="148309"/>
    <lineage>
        <taxon>Eukaryota</taxon>
        <taxon>Metazoa</taxon>
        <taxon>Ecdysozoa</taxon>
        <taxon>Nematoda</taxon>
        <taxon>Chromadorea</taxon>
        <taxon>Rhabditida</taxon>
        <taxon>Rhabditina</taxon>
        <taxon>Rhabditomorpha</taxon>
        <taxon>Strongyloidea</taxon>
        <taxon>Metastrongylidae</taxon>
        <taxon>Parelaphostrongylus</taxon>
    </lineage>
</organism>
<accession>A0AAD5QNZ6</accession>
<dbReference type="InterPro" id="IPR035127">
    <property type="entry name" value="SL4P"/>
</dbReference>
<protein>
    <submittedName>
        <fullName evidence="1">Uncharacterized protein</fullName>
    </submittedName>
</protein>
<gene>
    <name evidence="1" type="ORF">KIN20_014031</name>
</gene>
<dbReference type="Proteomes" id="UP001196413">
    <property type="component" value="Unassembled WGS sequence"/>
</dbReference>
<name>A0AAD5QNZ6_PARTN</name>
<evidence type="ECO:0000313" key="1">
    <source>
        <dbReference type="EMBL" id="KAJ1356334.1"/>
    </source>
</evidence>
<keyword evidence="2" id="KW-1185">Reference proteome</keyword>
<reference evidence="1" key="1">
    <citation type="submission" date="2021-06" db="EMBL/GenBank/DDBJ databases">
        <title>Parelaphostrongylus tenuis whole genome reference sequence.</title>
        <authorList>
            <person name="Garwood T.J."/>
            <person name="Larsen P.A."/>
            <person name="Fountain-Jones N.M."/>
            <person name="Garbe J.R."/>
            <person name="Macchietto M.G."/>
            <person name="Kania S.A."/>
            <person name="Gerhold R.W."/>
            <person name="Richards J.E."/>
            <person name="Wolf T.M."/>
        </authorList>
    </citation>
    <scope>NUCLEOTIDE SEQUENCE</scope>
    <source>
        <strain evidence="1">MNPRO001-30</strain>
        <tissue evidence="1">Meninges</tissue>
    </source>
</reference>
<sequence length="214" mass="24425">MTLSLYASHDEPGDESKTAVFKLHFENPPQFTIAYKDKEDLFRSFKKKLDDWNIPLKATYFVDLDGDHIEINDADALLGIVMLGGDAMNITVRNEVDNADSCPEFNEMIRKRRTKKGHEIDRGHGRKLLGPCGRSHSRNLRDMGHVTSCCESYPSHDEPPFFHHPSHARPPMFCPLNRFYFPMDTGCGCYPFSGIGRGHGRHQSDVMRGHFHGY</sequence>
<dbReference type="EMBL" id="JAHQIW010002787">
    <property type="protein sequence ID" value="KAJ1356334.1"/>
    <property type="molecule type" value="Genomic_DNA"/>
</dbReference>
<proteinExistence type="predicted"/>
<evidence type="ECO:0000313" key="2">
    <source>
        <dbReference type="Proteomes" id="UP001196413"/>
    </source>
</evidence>
<dbReference type="AlphaFoldDB" id="A0AAD5QNZ6"/>
<dbReference type="Pfam" id="PF17618">
    <property type="entry name" value="SL4P"/>
    <property type="match status" value="1"/>
</dbReference>